<reference evidence="2 3" key="1">
    <citation type="submission" date="2021-09" db="EMBL/GenBank/DDBJ databases">
        <title>Genome sequencing and assembly of Chryseobacterium sp. RG1.</title>
        <authorList>
            <person name="Chhetri G."/>
        </authorList>
    </citation>
    <scope>NUCLEOTIDE SEQUENCE [LARGE SCALE GENOMIC DNA]</scope>
    <source>
        <strain evidence="2 3">RG1</strain>
    </source>
</reference>
<dbReference type="Pfam" id="PF13648">
    <property type="entry name" value="Lipocalin_4"/>
    <property type="match status" value="1"/>
</dbReference>
<dbReference type="RefSeq" id="WP_225685737.1">
    <property type="nucleotide sequence ID" value="NZ_JAERSE020000001.1"/>
</dbReference>
<comment type="caution">
    <text evidence="2">The sequence shown here is derived from an EMBL/GenBank/DDBJ whole genome shotgun (WGS) entry which is preliminary data.</text>
</comment>
<evidence type="ECO:0000259" key="1">
    <source>
        <dbReference type="Pfam" id="PF13648"/>
    </source>
</evidence>
<name>A0ABS7ZVT6_9FLAO</name>
<feature type="domain" description="Lipocalin-like" evidence="1">
    <location>
        <begin position="32"/>
        <end position="130"/>
    </location>
</feature>
<dbReference type="InterPro" id="IPR024311">
    <property type="entry name" value="Lipocalin-like"/>
</dbReference>
<accession>A0ABS7ZVT6</accession>
<dbReference type="PROSITE" id="PS51257">
    <property type="entry name" value="PROKAR_LIPOPROTEIN"/>
    <property type="match status" value="1"/>
</dbReference>
<sequence length="154" mass="17213">MKKQLLLFAFSALALTSCKEDDNMQAYELDILKGDWKTSKTEIVSGKDGKTVLLTTPVTGCSTKDVTYFSIDYSTSYTYYNGTGADCKIAGKSEGKYTYDTETKLLTIKYNNDSDQPYRVEILSSSELKILDLSSDIDYNGDGVNDLVYTSFKR</sequence>
<evidence type="ECO:0000313" key="2">
    <source>
        <dbReference type="EMBL" id="MCA6065811.1"/>
    </source>
</evidence>
<proteinExistence type="predicted"/>
<gene>
    <name evidence="2" type="ORF">JI747_001390</name>
</gene>
<evidence type="ECO:0000313" key="3">
    <source>
        <dbReference type="Proteomes" id="UP000618240"/>
    </source>
</evidence>
<organism evidence="2 3">
    <name type="scientific">Chryseobacterium tagetis</name>
    <dbReference type="NCBI Taxonomy" id="2801334"/>
    <lineage>
        <taxon>Bacteria</taxon>
        <taxon>Pseudomonadati</taxon>
        <taxon>Bacteroidota</taxon>
        <taxon>Flavobacteriia</taxon>
        <taxon>Flavobacteriales</taxon>
        <taxon>Weeksellaceae</taxon>
        <taxon>Chryseobacterium group</taxon>
        <taxon>Chryseobacterium</taxon>
    </lineage>
</organism>
<dbReference type="EMBL" id="JAERSE020000001">
    <property type="protein sequence ID" value="MCA6065811.1"/>
    <property type="molecule type" value="Genomic_DNA"/>
</dbReference>
<dbReference type="Proteomes" id="UP000618240">
    <property type="component" value="Unassembled WGS sequence"/>
</dbReference>
<keyword evidence="3" id="KW-1185">Reference proteome</keyword>
<protein>
    <submittedName>
        <fullName evidence="2">Lipocalin family protein</fullName>
    </submittedName>
</protein>